<organism evidence="3">
    <name type="scientific">Anopheles marajoara</name>
    <dbReference type="NCBI Taxonomy" id="58244"/>
    <lineage>
        <taxon>Eukaryota</taxon>
        <taxon>Metazoa</taxon>
        <taxon>Ecdysozoa</taxon>
        <taxon>Arthropoda</taxon>
        <taxon>Hexapoda</taxon>
        <taxon>Insecta</taxon>
        <taxon>Pterygota</taxon>
        <taxon>Neoptera</taxon>
        <taxon>Endopterygota</taxon>
        <taxon>Diptera</taxon>
        <taxon>Nematocera</taxon>
        <taxon>Culicoidea</taxon>
        <taxon>Culicidae</taxon>
        <taxon>Anophelinae</taxon>
        <taxon>Anopheles</taxon>
    </lineage>
</organism>
<evidence type="ECO:0000256" key="2">
    <source>
        <dbReference type="SAM" id="SignalP"/>
    </source>
</evidence>
<name>A0A2M4CFS9_9DIPT</name>
<dbReference type="AlphaFoldDB" id="A0A2M4CFS9"/>
<feature type="region of interest" description="Disordered" evidence="1">
    <location>
        <begin position="31"/>
        <end position="66"/>
    </location>
</feature>
<reference evidence="3" key="1">
    <citation type="submission" date="2018-01" db="EMBL/GenBank/DDBJ databases">
        <title>An insight into the sialome of Amazonian anophelines.</title>
        <authorList>
            <person name="Ribeiro J.M."/>
            <person name="Scarpassa V."/>
            <person name="Calvo E."/>
        </authorList>
    </citation>
    <scope>NUCLEOTIDE SEQUENCE</scope>
    <source>
        <tissue evidence="3">Salivary glands</tissue>
    </source>
</reference>
<evidence type="ECO:0000256" key="1">
    <source>
        <dbReference type="SAM" id="MobiDB-lite"/>
    </source>
</evidence>
<proteinExistence type="predicted"/>
<feature type="signal peptide" evidence="2">
    <location>
        <begin position="1"/>
        <end position="22"/>
    </location>
</feature>
<keyword evidence="2" id="KW-0732">Signal</keyword>
<accession>A0A2M4CFS9</accession>
<protein>
    <submittedName>
        <fullName evidence="3">Putative secreted protein</fullName>
    </submittedName>
</protein>
<dbReference type="EMBL" id="GGFJ01015032">
    <property type="protein sequence ID" value="MBW64173.1"/>
    <property type="molecule type" value="Transcribed_RNA"/>
</dbReference>
<sequence length="66" mass="7630">MGNKHTHFLLVLASLQLNNLNSLFYPAPDARMQKARRASRQREKEGGRWHHNTPYDVDDGLKGTRN</sequence>
<evidence type="ECO:0000313" key="3">
    <source>
        <dbReference type="EMBL" id="MBW64173.1"/>
    </source>
</evidence>
<feature type="chain" id="PRO_5014701675" evidence="2">
    <location>
        <begin position="23"/>
        <end position="66"/>
    </location>
</feature>